<sequence>MLDKKNQNKSETLAVAAVQSILMLGIAAAIFFLFGAGFAVPPKTAPVLSAASNCPGTKLNYPREIRETFPNGQTVSFRYNCIQTGFVASSYDGRCEGCSGRTHFTDEPVTWGVCAVDQNVIPPHSVFYVPGYGPCKAADKGGKVKGKKIDLGFEDTASGWWSRRYTDILTLVK</sequence>
<comment type="caution">
    <text evidence="4">The sequence shown here is derived from an EMBL/GenBank/DDBJ whole genome shotgun (WGS) entry which is preliminary data.</text>
</comment>
<keyword evidence="2" id="KW-0812">Transmembrane</keyword>
<name>A0A831Z158_UNCKA</name>
<keyword evidence="1" id="KW-0732">Signal</keyword>
<dbReference type="InterPro" id="IPR010611">
    <property type="entry name" value="3D_dom"/>
</dbReference>
<dbReference type="GO" id="GO:0019867">
    <property type="term" value="C:outer membrane"/>
    <property type="evidence" value="ECO:0007669"/>
    <property type="project" value="InterPro"/>
</dbReference>
<evidence type="ECO:0000313" key="4">
    <source>
        <dbReference type="EMBL" id="HEX61729.1"/>
    </source>
</evidence>
<dbReference type="GO" id="GO:0009254">
    <property type="term" value="P:peptidoglycan turnover"/>
    <property type="evidence" value="ECO:0007669"/>
    <property type="project" value="InterPro"/>
</dbReference>
<dbReference type="EMBL" id="DSPJ01000032">
    <property type="protein sequence ID" value="HEX61729.1"/>
    <property type="molecule type" value="Genomic_DNA"/>
</dbReference>
<keyword evidence="2" id="KW-0472">Membrane</keyword>
<dbReference type="InterPro" id="IPR051933">
    <property type="entry name" value="Resuscitation_pf_RpfB"/>
</dbReference>
<keyword evidence="2" id="KW-1133">Transmembrane helix</keyword>
<evidence type="ECO:0000256" key="2">
    <source>
        <dbReference type="SAM" id="Phobius"/>
    </source>
</evidence>
<gene>
    <name evidence="4" type="ORF">ENR01_01035</name>
</gene>
<protein>
    <recommendedName>
        <fullName evidence="3">3D domain-containing protein</fullName>
    </recommendedName>
</protein>
<evidence type="ECO:0000259" key="3">
    <source>
        <dbReference type="Pfam" id="PF06725"/>
    </source>
</evidence>
<evidence type="ECO:0000256" key="1">
    <source>
        <dbReference type="ARBA" id="ARBA00022729"/>
    </source>
</evidence>
<feature type="transmembrane region" description="Helical" evidence="2">
    <location>
        <begin position="12"/>
        <end position="40"/>
    </location>
</feature>
<dbReference type="PANTHER" id="PTHR39160">
    <property type="entry name" value="CELL WALL-BINDING PROTEIN YOCH"/>
    <property type="match status" value="1"/>
</dbReference>
<organism evidence="4">
    <name type="scientific">candidate division WWE3 bacterium</name>
    <dbReference type="NCBI Taxonomy" id="2053526"/>
    <lineage>
        <taxon>Bacteria</taxon>
        <taxon>Katanobacteria</taxon>
    </lineage>
</organism>
<dbReference type="PANTHER" id="PTHR39160:SF4">
    <property type="entry name" value="RESUSCITATION-PROMOTING FACTOR RPFB"/>
    <property type="match status" value="1"/>
</dbReference>
<feature type="domain" description="3D" evidence="3">
    <location>
        <begin position="113"/>
        <end position="159"/>
    </location>
</feature>
<dbReference type="CDD" id="cd22786">
    <property type="entry name" value="DPBB_YuiC-like"/>
    <property type="match status" value="1"/>
</dbReference>
<dbReference type="AlphaFoldDB" id="A0A831Z158"/>
<dbReference type="GO" id="GO:0004553">
    <property type="term" value="F:hydrolase activity, hydrolyzing O-glycosyl compounds"/>
    <property type="evidence" value="ECO:0007669"/>
    <property type="project" value="InterPro"/>
</dbReference>
<accession>A0A831Z158</accession>
<dbReference type="Pfam" id="PF06725">
    <property type="entry name" value="3D"/>
    <property type="match status" value="1"/>
</dbReference>
<proteinExistence type="predicted"/>
<reference evidence="4" key="1">
    <citation type="journal article" date="2020" name="mSystems">
        <title>Genome- and Community-Level Interaction Insights into Carbon Utilization and Element Cycling Functions of Hydrothermarchaeota in Hydrothermal Sediment.</title>
        <authorList>
            <person name="Zhou Z."/>
            <person name="Liu Y."/>
            <person name="Xu W."/>
            <person name="Pan J."/>
            <person name="Luo Z.H."/>
            <person name="Li M."/>
        </authorList>
    </citation>
    <scope>NUCLEOTIDE SEQUENCE [LARGE SCALE GENOMIC DNA]</scope>
    <source>
        <strain evidence="4">SpSt-361</strain>
    </source>
</reference>